<feature type="region of interest" description="Disordered" evidence="1">
    <location>
        <begin position="66"/>
        <end position="197"/>
    </location>
</feature>
<reference evidence="2" key="1">
    <citation type="submission" date="2020-02" db="EMBL/GenBank/DDBJ databases">
        <authorList>
            <person name="Meier V. D."/>
        </authorList>
    </citation>
    <scope>NUCLEOTIDE SEQUENCE</scope>
    <source>
        <strain evidence="2">AVDCRST_MAG27</strain>
    </source>
</reference>
<dbReference type="AlphaFoldDB" id="A0A6J4JAH5"/>
<evidence type="ECO:0000313" key="2">
    <source>
        <dbReference type="EMBL" id="CAA9271271.1"/>
    </source>
</evidence>
<feature type="non-terminal residue" evidence="2">
    <location>
        <position position="197"/>
    </location>
</feature>
<proteinExistence type="predicted"/>
<feature type="compositionally biased region" description="Basic residues" evidence="1">
    <location>
        <begin position="185"/>
        <end position="197"/>
    </location>
</feature>
<dbReference type="EMBL" id="CADCTD010000146">
    <property type="protein sequence ID" value="CAA9271271.1"/>
    <property type="molecule type" value="Genomic_DNA"/>
</dbReference>
<feature type="non-terminal residue" evidence="2">
    <location>
        <position position="1"/>
    </location>
</feature>
<feature type="compositionally biased region" description="Basic and acidic residues" evidence="1">
    <location>
        <begin position="135"/>
        <end position="144"/>
    </location>
</feature>
<evidence type="ECO:0000256" key="1">
    <source>
        <dbReference type="SAM" id="MobiDB-lite"/>
    </source>
</evidence>
<protein>
    <submittedName>
        <fullName evidence="2">Tricarboxylate transport protein TctC</fullName>
    </submittedName>
</protein>
<accession>A0A6J4JAH5</accession>
<feature type="region of interest" description="Disordered" evidence="1">
    <location>
        <begin position="1"/>
        <end position="45"/>
    </location>
</feature>
<organism evidence="2">
    <name type="scientific">uncultured Craurococcus sp</name>
    <dbReference type="NCBI Taxonomy" id="1135998"/>
    <lineage>
        <taxon>Bacteria</taxon>
        <taxon>Pseudomonadati</taxon>
        <taxon>Pseudomonadota</taxon>
        <taxon>Alphaproteobacteria</taxon>
        <taxon>Acetobacterales</taxon>
        <taxon>Acetobacteraceae</taxon>
        <taxon>Craurococcus</taxon>
        <taxon>environmental samples</taxon>
    </lineage>
</organism>
<gene>
    <name evidence="2" type="ORF">AVDCRST_MAG27-3058</name>
</gene>
<feature type="compositionally biased region" description="Low complexity" evidence="1">
    <location>
        <begin position="13"/>
        <end position="37"/>
    </location>
</feature>
<name>A0A6J4JAH5_9PROT</name>
<sequence length="197" mass="20714">GQRKPPGAGLHTARVAPSRAGRAARSGAGRARIRPGSVPGAPDPAVRALDRGLLLLRADALAGRAGAAIPGPAGGHREPPRRQRHAARPSPGRRSAGRLHAGADAPVGGAASVPRAPAAVGHRGRLHPHPPPVRLDVRRGREGRQPPPQLGRPRRLRPHQPRAADLRHQRHRHHQPLGHGGPRGARGRAVHARALPR</sequence>